<evidence type="ECO:0000313" key="3">
    <source>
        <dbReference type="EMBL" id="GAI73852.1"/>
    </source>
</evidence>
<dbReference type="InterPro" id="IPR007694">
    <property type="entry name" value="DNA_helicase_DnaB-like_C"/>
</dbReference>
<dbReference type="Pfam" id="PF03796">
    <property type="entry name" value="DnaB_C"/>
    <property type="match status" value="1"/>
</dbReference>
<feature type="region of interest" description="Disordered" evidence="1">
    <location>
        <begin position="189"/>
        <end position="210"/>
    </location>
</feature>
<dbReference type="GO" id="GO:0006260">
    <property type="term" value="P:DNA replication"/>
    <property type="evidence" value="ECO:0007669"/>
    <property type="project" value="InterPro"/>
</dbReference>
<dbReference type="PANTHER" id="PTHR30153">
    <property type="entry name" value="REPLICATIVE DNA HELICASE DNAB"/>
    <property type="match status" value="1"/>
</dbReference>
<name>X1QZ56_9ZZZZ</name>
<evidence type="ECO:0000259" key="2">
    <source>
        <dbReference type="PROSITE" id="PS51199"/>
    </source>
</evidence>
<dbReference type="GO" id="GO:0005829">
    <property type="term" value="C:cytosol"/>
    <property type="evidence" value="ECO:0007669"/>
    <property type="project" value="TreeGrafter"/>
</dbReference>
<dbReference type="GO" id="GO:0005524">
    <property type="term" value="F:ATP binding"/>
    <property type="evidence" value="ECO:0007669"/>
    <property type="project" value="InterPro"/>
</dbReference>
<dbReference type="PROSITE" id="PS51199">
    <property type="entry name" value="SF4_HELICASE"/>
    <property type="match status" value="1"/>
</dbReference>
<protein>
    <recommendedName>
        <fullName evidence="2">SF4 helicase domain-containing protein</fullName>
    </recommendedName>
</protein>
<comment type="caution">
    <text evidence="3">The sequence shown here is derived from an EMBL/GenBank/DDBJ whole genome shotgun (WGS) entry which is preliminary data.</text>
</comment>
<dbReference type="GO" id="GO:0003678">
    <property type="term" value="F:DNA helicase activity"/>
    <property type="evidence" value="ECO:0007669"/>
    <property type="project" value="InterPro"/>
</dbReference>
<proteinExistence type="predicted"/>
<dbReference type="AlphaFoldDB" id="X1QZ56"/>
<dbReference type="Gene3D" id="3.40.50.300">
    <property type="entry name" value="P-loop containing nucleotide triphosphate hydrolases"/>
    <property type="match status" value="1"/>
</dbReference>
<organism evidence="3">
    <name type="scientific">marine sediment metagenome</name>
    <dbReference type="NCBI Taxonomy" id="412755"/>
    <lineage>
        <taxon>unclassified sequences</taxon>
        <taxon>metagenomes</taxon>
        <taxon>ecological metagenomes</taxon>
    </lineage>
</organism>
<feature type="compositionally biased region" description="Basic residues" evidence="1">
    <location>
        <begin position="193"/>
        <end position="203"/>
    </location>
</feature>
<feature type="domain" description="SF4 helicase" evidence="2">
    <location>
        <begin position="1"/>
        <end position="183"/>
    </location>
</feature>
<dbReference type="InterPro" id="IPR027417">
    <property type="entry name" value="P-loop_NTPase"/>
</dbReference>
<gene>
    <name evidence="3" type="ORF">S12H4_18043</name>
</gene>
<reference evidence="3" key="1">
    <citation type="journal article" date="2014" name="Front. Microbiol.">
        <title>High frequency of phylogenetically diverse reductive dehalogenase-homologous genes in deep subseafloor sedimentary metagenomes.</title>
        <authorList>
            <person name="Kawai M."/>
            <person name="Futagami T."/>
            <person name="Toyoda A."/>
            <person name="Takaki Y."/>
            <person name="Nishi S."/>
            <person name="Hori S."/>
            <person name="Arai W."/>
            <person name="Tsubouchi T."/>
            <person name="Morono Y."/>
            <person name="Uchiyama I."/>
            <person name="Ito T."/>
            <person name="Fujiyama A."/>
            <person name="Inagaki F."/>
            <person name="Takami H."/>
        </authorList>
    </citation>
    <scope>NUCLEOTIDE SEQUENCE</scope>
    <source>
        <strain evidence="3">Expedition CK06-06</strain>
    </source>
</reference>
<accession>X1QZ56</accession>
<evidence type="ECO:0000256" key="1">
    <source>
        <dbReference type="SAM" id="MobiDB-lite"/>
    </source>
</evidence>
<dbReference type="EMBL" id="BARW01008875">
    <property type="protein sequence ID" value="GAI73852.1"/>
    <property type="molecule type" value="Genomic_DNA"/>
</dbReference>
<dbReference type="PANTHER" id="PTHR30153:SF2">
    <property type="entry name" value="REPLICATIVE DNA HELICASE"/>
    <property type="match status" value="1"/>
</dbReference>
<sequence>MRFRHGNLTELDREKIKVMIPIINDVWNYNCVRAYTMPDVIRAISKHKPDIVIIDYLQNIADPENLSEYARLTKFTLQIQQIGRVKNTSVILVSQFHRPQEGKVRAPRNNDFRGSGSIEERAEIILLIYWERKLKMEALSRRDGDDPEYVRINITKNKDGETGFIQMKLYPEYHRWINWTDKRDKKEVIKHESAKKKGSKYRKERKDTDG</sequence>
<dbReference type="SUPFAM" id="SSF52540">
    <property type="entry name" value="P-loop containing nucleoside triphosphate hydrolases"/>
    <property type="match status" value="1"/>
</dbReference>